<evidence type="ECO:0008006" key="4">
    <source>
        <dbReference type="Google" id="ProtNLM"/>
    </source>
</evidence>
<feature type="region of interest" description="Disordered" evidence="1">
    <location>
        <begin position="135"/>
        <end position="164"/>
    </location>
</feature>
<name>A0ABM8C885_9BURK</name>
<dbReference type="Proteomes" id="UP001163336">
    <property type="component" value="Chromosome"/>
</dbReference>
<proteinExistence type="predicted"/>
<evidence type="ECO:0000256" key="1">
    <source>
        <dbReference type="SAM" id="MobiDB-lite"/>
    </source>
</evidence>
<evidence type="ECO:0000313" key="2">
    <source>
        <dbReference type="EMBL" id="BDT59457.1"/>
    </source>
</evidence>
<dbReference type="NCBIfam" id="TIGR01643">
    <property type="entry name" value="YD_repeat_2x"/>
    <property type="match status" value="1"/>
</dbReference>
<reference evidence="2" key="1">
    <citation type="submission" date="2022-11" db="EMBL/GenBank/DDBJ databases">
        <title>Isolation and characterization of PLA-degrading bacterium Massilia sp. from Antarctic soil.</title>
        <authorList>
            <person name="Sato K."/>
            <person name="Gomez-Fuentes C."/>
            <person name="Ahmad S.A."/>
            <person name="Zulkharnain A."/>
        </authorList>
    </citation>
    <scope>NUCLEOTIDE SEQUENCE</scope>
    <source>
        <strain evidence="2">N-3</strain>
    </source>
</reference>
<accession>A0ABM8C885</accession>
<dbReference type="EMBL" id="AP026966">
    <property type="protein sequence ID" value="BDT59457.1"/>
    <property type="molecule type" value="Genomic_DNA"/>
</dbReference>
<gene>
    <name evidence="2" type="ORF">MasN3_29510</name>
</gene>
<dbReference type="Gene3D" id="2.180.10.10">
    <property type="entry name" value="RHS repeat-associated core"/>
    <property type="match status" value="2"/>
</dbReference>
<dbReference type="InterPro" id="IPR031325">
    <property type="entry name" value="RHS_repeat"/>
</dbReference>
<organism evidence="2 3">
    <name type="scientific">Massilia varians</name>
    <dbReference type="NCBI Taxonomy" id="457921"/>
    <lineage>
        <taxon>Bacteria</taxon>
        <taxon>Pseudomonadati</taxon>
        <taxon>Pseudomonadota</taxon>
        <taxon>Betaproteobacteria</taxon>
        <taxon>Burkholderiales</taxon>
        <taxon>Oxalobacteraceae</taxon>
        <taxon>Telluria group</taxon>
        <taxon>Massilia</taxon>
    </lineage>
</organism>
<dbReference type="InterPro" id="IPR006530">
    <property type="entry name" value="YD"/>
</dbReference>
<evidence type="ECO:0000313" key="3">
    <source>
        <dbReference type="Proteomes" id="UP001163336"/>
    </source>
</evidence>
<protein>
    <recommendedName>
        <fullName evidence="4">RHS repeat protein</fullName>
    </recommendedName>
</protein>
<keyword evidence="3" id="KW-1185">Reference proteome</keyword>
<dbReference type="Pfam" id="PF05593">
    <property type="entry name" value="RHS_repeat"/>
    <property type="match status" value="1"/>
</dbReference>
<sequence length="1167" mass="127893">MTRCSKFGAPPTATSNNGSAYWDYDEFWKGSYLYVPGKGEQRLLLRDPSNPHVPAPAANYPIVTSNLWAVSCLTTLKNPSTTTVPVTGGEGFLAIAPDGTKYYFDWYVRYPVQTLAKPSPEPQGALTVAAQVLEQQQKGTAPPPEKESGGTPFLPENPSPDNAATTFTLQRDEIWILATRVEDRYGNWVTYTYNPDPAKSRNLTRIDSSDGRSLVLTYVPNTLGLADVVKTVSDGMRTWTYDYAEFPVQGSASTIFDLRKVTQPDNSSWTFPDSFHNLLKPVTFQNNGGCYDVPMFTAIDYTGIIVHPSGATGTFTLRPTLHGRSKVQTGCFSTDSPPVVPRYFVTQSVINKTISGPGLSSLSWTIDYGESNASWDTCISCPETKTVRVTAPEGFVTRYTFGNHKDVNEGRLELTEAGWDERSALRTTSNRYRAYGAGPYPNYFGVGDPSNSGDSAMDSRPAPLDKRIITQQGTTFTWEATAFDTYVKPTQIQRSSSLGFARTENTSYENNLSKWVLGQVKEVKEASTGRSMVLNQYNATTANLETVSTFGKLQQTYTYNTDGTVATVKDGKNQLTTFSSYKRGIAQRIDYADSKFESAVVNNIGKITSLTNEASFTTTFGYDAMGRLASINHPTGDTVNWAPTTVSTWQSTGAQFDLAAGHWRQQISTGTARTVTYFDALLRPVYVERWDDSDVTATLSTTKMLYDSAGRLNFESYPRRTYGQIGPGVYYAYDALGRQTAKAAKSEVGEPDGYAWTRTTYDLGFTTTVTSPRGYATVYGYQAFDEPSQASITNILGPERADVSITRDVFGKPLSIRRSDNTKSVTRRYVYDSAQRLCKTIEPENGATVQDYDGADNVSWRASGLALPSTTSCDTASVPAASKITYQYDARNRSTGLTYGDNSPAVSVTLTPDGLLNTVSSDGAVWTNTYNKRRLLERESLVYGGVTYNISRNYDSNGSLAQLTYPDNTPVAYNPNALGEPRQVGPYANAILHHPNGGIASFNYGSTTGIKHSTTQNERGLPLRSTDLGGVRDDQYGYDASGNVTSILDLLPSNVSNRSMSYDGLERLKTATAPNMWGTATYGYDVLDNLTSTTITGGISARNTLHNINATTNRLDSITNGPPGFNVTYGYDVRGNVTQRNSQVFEYDLANRMKRAVGRATESPRVL</sequence>